<evidence type="ECO:0000256" key="2">
    <source>
        <dbReference type="ARBA" id="ARBA00008066"/>
    </source>
</evidence>
<dbReference type="Pfam" id="PF01490">
    <property type="entry name" value="Aa_trans"/>
    <property type="match status" value="1"/>
</dbReference>
<dbReference type="Proteomes" id="UP000799421">
    <property type="component" value="Unassembled WGS sequence"/>
</dbReference>
<accession>A0A6A7C3N8</accession>
<dbReference type="PANTHER" id="PTHR22950">
    <property type="entry name" value="AMINO ACID TRANSPORTER"/>
    <property type="match status" value="1"/>
</dbReference>
<feature type="transmembrane region" description="Helical" evidence="6">
    <location>
        <begin position="292"/>
        <end position="313"/>
    </location>
</feature>
<keyword evidence="5 6" id="KW-0472">Membrane</keyword>
<feature type="transmembrane region" description="Helical" evidence="6">
    <location>
        <begin position="174"/>
        <end position="190"/>
    </location>
</feature>
<evidence type="ECO:0000259" key="7">
    <source>
        <dbReference type="Pfam" id="PF01490"/>
    </source>
</evidence>
<feature type="transmembrane region" description="Helical" evidence="6">
    <location>
        <begin position="72"/>
        <end position="93"/>
    </location>
</feature>
<evidence type="ECO:0000313" key="8">
    <source>
        <dbReference type="EMBL" id="KAF2862121.1"/>
    </source>
</evidence>
<comment type="subcellular location">
    <subcellularLocation>
        <location evidence="1">Membrane</location>
        <topology evidence="1">Multi-pass membrane protein</topology>
    </subcellularLocation>
</comment>
<dbReference type="EMBL" id="MU005968">
    <property type="protein sequence ID" value="KAF2862121.1"/>
    <property type="molecule type" value="Genomic_DNA"/>
</dbReference>
<name>A0A6A7C3N8_9PEZI</name>
<evidence type="ECO:0000256" key="1">
    <source>
        <dbReference type="ARBA" id="ARBA00004141"/>
    </source>
</evidence>
<sequence>VIVAETISLGILSLPMALSTMGIIPGVILLVIFSAMSIYTGFAMTSFKIAHPQVTTFADALELICGRRVGRLLGSSMQALLLILIAAAHIVTFGGELNILTDHATCMMVFTVAGAAISWAMSVPSRTFDKAKYVAVASCISIACATAVAMGSIIHSHSSPFTAGITHPKPASSFAKGAVATSNMVLAYNGQMAYFSIMDEMEKPEDFRKSVALLGVVSTAVYVASAVVLYWFIGVDVKSPALENAQPVLRKVAYGLATPTILVAGVIPGLVAAKMICEAQGSGESTLTPPPWLVWVIVVTGIYILAWVLASVVPVFSQLLGLIGAALGTWFSLGIGGIFWLHLNWKAERDVKYWFGVAWALFVIGVCAVTCVLGVWGTAVGLQGGRVFAC</sequence>
<evidence type="ECO:0000256" key="3">
    <source>
        <dbReference type="ARBA" id="ARBA00022692"/>
    </source>
</evidence>
<feature type="domain" description="Amino acid transporter transmembrane" evidence="7">
    <location>
        <begin position="2"/>
        <end position="377"/>
    </location>
</feature>
<evidence type="ECO:0000313" key="9">
    <source>
        <dbReference type="Proteomes" id="UP000799421"/>
    </source>
</evidence>
<feature type="transmembrane region" description="Helical" evidence="6">
    <location>
        <begin position="22"/>
        <end position="42"/>
    </location>
</feature>
<evidence type="ECO:0000256" key="4">
    <source>
        <dbReference type="ARBA" id="ARBA00022989"/>
    </source>
</evidence>
<dbReference type="OrthoDB" id="294730at2759"/>
<comment type="similarity">
    <text evidence="2">Belongs to the amino acid/polyamine transporter 2 family.</text>
</comment>
<dbReference type="AlphaFoldDB" id="A0A6A7C3N8"/>
<evidence type="ECO:0000256" key="5">
    <source>
        <dbReference type="ARBA" id="ARBA00023136"/>
    </source>
</evidence>
<organism evidence="8 9">
    <name type="scientific">Piedraia hortae CBS 480.64</name>
    <dbReference type="NCBI Taxonomy" id="1314780"/>
    <lineage>
        <taxon>Eukaryota</taxon>
        <taxon>Fungi</taxon>
        <taxon>Dikarya</taxon>
        <taxon>Ascomycota</taxon>
        <taxon>Pezizomycotina</taxon>
        <taxon>Dothideomycetes</taxon>
        <taxon>Dothideomycetidae</taxon>
        <taxon>Capnodiales</taxon>
        <taxon>Piedraiaceae</taxon>
        <taxon>Piedraia</taxon>
    </lineage>
</organism>
<dbReference type="InterPro" id="IPR013057">
    <property type="entry name" value="AA_transpt_TM"/>
</dbReference>
<dbReference type="GO" id="GO:0016020">
    <property type="term" value="C:membrane"/>
    <property type="evidence" value="ECO:0007669"/>
    <property type="project" value="UniProtKB-SubCell"/>
</dbReference>
<keyword evidence="9" id="KW-1185">Reference proteome</keyword>
<feature type="transmembrane region" description="Helical" evidence="6">
    <location>
        <begin position="211"/>
        <end position="233"/>
    </location>
</feature>
<keyword evidence="3 6" id="KW-0812">Transmembrane</keyword>
<proteinExistence type="inferred from homology"/>
<feature type="transmembrane region" description="Helical" evidence="6">
    <location>
        <begin position="253"/>
        <end position="271"/>
    </location>
</feature>
<feature type="transmembrane region" description="Helical" evidence="6">
    <location>
        <begin position="99"/>
        <end position="121"/>
    </location>
</feature>
<dbReference type="PANTHER" id="PTHR22950:SF479">
    <property type="entry name" value="AMINO ACID TRANSPORTER (EUROFUNG)-RELATED"/>
    <property type="match status" value="1"/>
</dbReference>
<keyword evidence="4 6" id="KW-1133">Transmembrane helix</keyword>
<gene>
    <name evidence="8" type="ORF">K470DRAFT_213729</name>
</gene>
<dbReference type="GO" id="GO:0015179">
    <property type="term" value="F:L-amino acid transmembrane transporter activity"/>
    <property type="evidence" value="ECO:0007669"/>
    <property type="project" value="TreeGrafter"/>
</dbReference>
<reference evidence="8" key="1">
    <citation type="journal article" date="2020" name="Stud. Mycol.">
        <title>101 Dothideomycetes genomes: a test case for predicting lifestyles and emergence of pathogens.</title>
        <authorList>
            <person name="Haridas S."/>
            <person name="Albert R."/>
            <person name="Binder M."/>
            <person name="Bloem J."/>
            <person name="Labutti K."/>
            <person name="Salamov A."/>
            <person name="Andreopoulos B."/>
            <person name="Baker S."/>
            <person name="Barry K."/>
            <person name="Bills G."/>
            <person name="Bluhm B."/>
            <person name="Cannon C."/>
            <person name="Castanera R."/>
            <person name="Culley D."/>
            <person name="Daum C."/>
            <person name="Ezra D."/>
            <person name="Gonzalez J."/>
            <person name="Henrissat B."/>
            <person name="Kuo A."/>
            <person name="Liang C."/>
            <person name="Lipzen A."/>
            <person name="Lutzoni F."/>
            <person name="Magnuson J."/>
            <person name="Mondo S."/>
            <person name="Nolan M."/>
            <person name="Ohm R."/>
            <person name="Pangilinan J."/>
            <person name="Park H.-J."/>
            <person name="Ramirez L."/>
            <person name="Alfaro M."/>
            <person name="Sun H."/>
            <person name="Tritt A."/>
            <person name="Yoshinaga Y."/>
            <person name="Zwiers L.-H."/>
            <person name="Turgeon B."/>
            <person name="Goodwin S."/>
            <person name="Spatafora J."/>
            <person name="Crous P."/>
            <person name="Grigoriev I."/>
        </authorList>
    </citation>
    <scope>NUCLEOTIDE SEQUENCE</scope>
    <source>
        <strain evidence="8">CBS 480.64</strain>
    </source>
</reference>
<protein>
    <recommendedName>
        <fullName evidence="7">Amino acid transporter transmembrane domain-containing protein</fullName>
    </recommendedName>
</protein>
<evidence type="ECO:0000256" key="6">
    <source>
        <dbReference type="SAM" id="Phobius"/>
    </source>
</evidence>
<feature type="transmembrane region" description="Helical" evidence="6">
    <location>
        <begin position="319"/>
        <end position="341"/>
    </location>
</feature>
<feature type="transmembrane region" description="Helical" evidence="6">
    <location>
        <begin position="133"/>
        <end position="154"/>
    </location>
</feature>
<feature type="transmembrane region" description="Helical" evidence="6">
    <location>
        <begin position="353"/>
        <end position="376"/>
    </location>
</feature>
<feature type="non-terminal residue" evidence="8">
    <location>
        <position position="1"/>
    </location>
</feature>